<feature type="region of interest" description="Disordered" evidence="1">
    <location>
        <begin position="85"/>
        <end position="130"/>
    </location>
</feature>
<dbReference type="GeneID" id="107022275"/>
<sequence length="168" mass="18434">MAADICADHPNALWDRKKHIVTLSYEDSFDESDIPTKSRPCQIYAELVDSCKREIDSLLQKGLIKPSKSPWSCTAFYVNNAAEQERGVPSMGGTDPPPWSQVRGRGGRNRGRGRSSSSSQETRSSYDSSFPVIQLGSKTLIKSKIGETSSSTSSSINLKDIPKDSSFI</sequence>
<feature type="compositionally biased region" description="Low complexity" evidence="1">
    <location>
        <begin position="114"/>
        <end position="129"/>
    </location>
</feature>
<evidence type="ECO:0000313" key="3">
    <source>
        <dbReference type="RefSeq" id="XP_015078421.1"/>
    </source>
</evidence>
<reference evidence="3" key="2">
    <citation type="submission" date="2025-08" db="UniProtKB">
        <authorList>
            <consortium name="RefSeq"/>
        </authorList>
    </citation>
    <scope>IDENTIFICATION</scope>
</reference>
<dbReference type="Gene3D" id="3.10.10.10">
    <property type="entry name" value="HIV Type 1 Reverse Transcriptase, subunit A, domain 1"/>
    <property type="match status" value="1"/>
</dbReference>
<keyword evidence="2" id="KW-1185">Reference proteome</keyword>
<evidence type="ECO:0000313" key="2">
    <source>
        <dbReference type="Proteomes" id="UP000694930"/>
    </source>
</evidence>
<accession>A0ABM1H006</accession>
<gene>
    <name evidence="3" type="primary">LOC107022275</name>
</gene>
<dbReference type="Proteomes" id="UP000694930">
    <property type="component" value="Chromosome 6"/>
</dbReference>
<name>A0ABM1H006_SOLPN</name>
<evidence type="ECO:0000256" key="1">
    <source>
        <dbReference type="SAM" id="MobiDB-lite"/>
    </source>
</evidence>
<organism evidence="2 3">
    <name type="scientific">Solanum pennellii</name>
    <name type="common">Tomato</name>
    <name type="synonym">Lycopersicon pennellii</name>
    <dbReference type="NCBI Taxonomy" id="28526"/>
    <lineage>
        <taxon>Eukaryota</taxon>
        <taxon>Viridiplantae</taxon>
        <taxon>Streptophyta</taxon>
        <taxon>Embryophyta</taxon>
        <taxon>Tracheophyta</taxon>
        <taxon>Spermatophyta</taxon>
        <taxon>Magnoliopsida</taxon>
        <taxon>eudicotyledons</taxon>
        <taxon>Gunneridae</taxon>
        <taxon>Pentapetalae</taxon>
        <taxon>asterids</taxon>
        <taxon>lamiids</taxon>
        <taxon>Solanales</taxon>
        <taxon>Solanaceae</taxon>
        <taxon>Solanoideae</taxon>
        <taxon>Solaneae</taxon>
        <taxon>Solanum</taxon>
        <taxon>Solanum subgen. Lycopersicon</taxon>
    </lineage>
</organism>
<dbReference type="SUPFAM" id="SSF56672">
    <property type="entry name" value="DNA/RNA polymerases"/>
    <property type="match status" value="1"/>
</dbReference>
<feature type="region of interest" description="Disordered" evidence="1">
    <location>
        <begin position="144"/>
        <end position="168"/>
    </location>
</feature>
<dbReference type="RefSeq" id="XP_015078421.1">
    <property type="nucleotide sequence ID" value="XM_015222935.1"/>
</dbReference>
<protein>
    <submittedName>
        <fullName evidence="3">Uncharacterized protein LOC107022275</fullName>
    </submittedName>
</protein>
<proteinExistence type="predicted"/>
<reference evidence="2" key="1">
    <citation type="journal article" date="2014" name="Nat. Genet.">
        <title>The genome of the stress-tolerant wild tomato species Solanum pennellii.</title>
        <authorList>
            <person name="Bolger A."/>
            <person name="Scossa F."/>
            <person name="Bolger M.E."/>
            <person name="Lanz C."/>
            <person name="Maumus F."/>
            <person name="Tohge T."/>
            <person name="Quesneville H."/>
            <person name="Alseekh S."/>
            <person name="Sorensen I."/>
            <person name="Lichtenstein G."/>
            <person name="Fich E.A."/>
            <person name="Conte M."/>
            <person name="Keller H."/>
            <person name="Schneeberger K."/>
            <person name="Schwacke R."/>
            <person name="Ofner I."/>
            <person name="Vrebalov J."/>
            <person name="Xu Y."/>
            <person name="Osorio S."/>
            <person name="Aflitos S.A."/>
            <person name="Schijlen E."/>
            <person name="Jimenez-Gomez J.M."/>
            <person name="Ryngajllo M."/>
            <person name="Kimura S."/>
            <person name="Kumar R."/>
            <person name="Koenig D."/>
            <person name="Headland L.R."/>
            <person name="Maloof J.N."/>
            <person name="Sinha N."/>
            <person name="van Ham R.C."/>
            <person name="Lankhorst R.K."/>
            <person name="Mao L."/>
            <person name="Vogel A."/>
            <person name="Arsova B."/>
            <person name="Panstruga R."/>
            <person name="Fei Z."/>
            <person name="Rose J.K."/>
            <person name="Zamir D."/>
            <person name="Carrari F."/>
            <person name="Giovannoni J.J."/>
            <person name="Weigel D."/>
            <person name="Usadel B."/>
            <person name="Fernie A.R."/>
        </authorList>
    </citation>
    <scope>NUCLEOTIDE SEQUENCE [LARGE SCALE GENOMIC DNA]</scope>
    <source>
        <strain evidence="2">cv. LA0716</strain>
    </source>
</reference>
<dbReference type="InterPro" id="IPR043502">
    <property type="entry name" value="DNA/RNA_pol_sf"/>
</dbReference>